<dbReference type="EMBL" id="FNUL01000002">
    <property type="protein sequence ID" value="SEF44977.1"/>
    <property type="molecule type" value="Genomic_DNA"/>
</dbReference>
<keyword evidence="16" id="KW-1185">Reference proteome</keyword>
<organism evidence="15 16">
    <name type="scientific">Lachnospira multipara</name>
    <dbReference type="NCBI Taxonomy" id="28051"/>
    <lineage>
        <taxon>Bacteria</taxon>
        <taxon>Bacillati</taxon>
        <taxon>Bacillota</taxon>
        <taxon>Clostridia</taxon>
        <taxon>Lachnospirales</taxon>
        <taxon>Lachnospiraceae</taxon>
        <taxon>Lachnospira</taxon>
    </lineage>
</organism>
<dbReference type="SUPFAM" id="SSF51306">
    <property type="entry name" value="LexA/Signal peptidase"/>
    <property type="match status" value="1"/>
</dbReference>
<dbReference type="PANTHER" id="PTHR33516">
    <property type="entry name" value="LEXA REPRESSOR"/>
    <property type="match status" value="1"/>
</dbReference>
<dbReference type="GO" id="GO:0003677">
    <property type="term" value="F:DNA binding"/>
    <property type="evidence" value="ECO:0007669"/>
    <property type="project" value="UniProtKB-KW"/>
</dbReference>
<evidence type="ECO:0000259" key="13">
    <source>
        <dbReference type="Pfam" id="PF00717"/>
    </source>
</evidence>
<keyword evidence="4" id="KW-0227">DNA damage</keyword>
<dbReference type="GO" id="GO:0045892">
    <property type="term" value="P:negative regulation of DNA-templated transcription"/>
    <property type="evidence" value="ECO:0007669"/>
    <property type="project" value="InterPro"/>
</dbReference>
<reference evidence="15 16" key="1">
    <citation type="submission" date="2016-10" db="EMBL/GenBank/DDBJ databases">
        <authorList>
            <person name="de Groot N.N."/>
        </authorList>
    </citation>
    <scope>NUCLEOTIDE SEQUENCE [LARGE SCALE GENOMIC DNA]</scope>
    <source>
        <strain evidence="15 16">D15d</strain>
    </source>
</reference>
<evidence type="ECO:0000256" key="11">
    <source>
        <dbReference type="ARBA" id="ARBA00023236"/>
    </source>
</evidence>
<evidence type="ECO:0000313" key="15">
    <source>
        <dbReference type="EMBL" id="SEF44977.1"/>
    </source>
</evidence>
<accession>A0A1H5S589</accession>
<keyword evidence="8" id="KW-0238">DNA-binding</keyword>
<evidence type="ECO:0000256" key="3">
    <source>
        <dbReference type="ARBA" id="ARBA00022705"/>
    </source>
</evidence>
<name>A0A1H5S589_9FIRM</name>
<dbReference type="InterPro" id="IPR006200">
    <property type="entry name" value="LexA"/>
</dbReference>
<evidence type="ECO:0000256" key="4">
    <source>
        <dbReference type="ARBA" id="ARBA00022763"/>
    </source>
</evidence>
<dbReference type="InterPro" id="IPR036388">
    <property type="entry name" value="WH-like_DNA-bd_sf"/>
</dbReference>
<evidence type="ECO:0000259" key="14">
    <source>
        <dbReference type="Pfam" id="PF09339"/>
    </source>
</evidence>
<keyword evidence="11" id="KW-0742">SOS response</keyword>
<keyword evidence="3" id="KW-0235">DNA replication</keyword>
<dbReference type="Pfam" id="PF09339">
    <property type="entry name" value="HTH_IclR"/>
    <property type="match status" value="1"/>
</dbReference>
<comment type="similarity">
    <text evidence="1 12">Belongs to the peptidase S24 family.</text>
</comment>
<dbReference type="Pfam" id="PF00717">
    <property type="entry name" value="Peptidase_S24"/>
    <property type="match status" value="1"/>
</dbReference>
<dbReference type="SUPFAM" id="SSF46785">
    <property type="entry name" value="Winged helix' DNA-binding domain"/>
    <property type="match status" value="1"/>
</dbReference>
<dbReference type="GO" id="GO:0006281">
    <property type="term" value="P:DNA repair"/>
    <property type="evidence" value="ECO:0007669"/>
    <property type="project" value="UniProtKB-KW"/>
</dbReference>
<dbReference type="InterPro" id="IPR039418">
    <property type="entry name" value="LexA-like"/>
</dbReference>
<dbReference type="AlphaFoldDB" id="A0A1H5S589"/>
<evidence type="ECO:0000256" key="12">
    <source>
        <dbReference type="RuleBase" id="RU003991"/>
    </source>
</evidence>
<dbReference type="InterPro" id="IPR050077">
    <property type="entry name" value="LexA_repressor"/>
</dbReference>
<dbReference type="GO" id="GO:0004252">
    <property type="term" value="F:serine-type endopeptidase activity"/>
    <property type="evidence" value="ECO:0007669"/>
    <property type="project" value="InterPro"/>
</dbReference>
<protein>
    <submittedName>
        <fullName evidence="15">Repressor LexA</fullName>
    </submittedName>
</protein>
<proteinExistence type="inferred from homology"/>
<keyword evidence="7" id="KW-0805">Transcription regulation</keyword>
<keyword evidence="6 12" id="KW-0068">Autocatalytic cleavage</keyword>
<dbReference type="InterPro" id="IPR005471">
    <property type="entry name" value="Tscrpt_reg_IclR_N"/>
</dbReference>
<evidence type="ECO:0000256" key="9">
    <source>
        <dbReference type="ARBA" id="ARBA00023163"/>
    </source>
</evidence>
<dbReference type="Gene3D" id="1.10.10.10">
    <property type="entry name" value="Winged helix-like DNA-binding domain superfamily/Winged helix DNA-binding domain"/>
    <property type="match status" value="1"/>
</dbReference>
<sequence>MRHKSTELMGTIKAFVEEYYKKYRHSPSTTEIADAVGIARGTAYKYLVAMNENGMIRYDGQQISTEQTEKVQTEFTSVALLGAVSCGVPTLEEEYIEEYVSLPASMFGKGTFFLLRAKGESMIDAGISPGDLVLVRKQSEAMDGDIVVALVANENTLKRYFVDKENQKIRLHPENKTMKDIIVSDCKIQGVAVKVIKNLE</sequence>
<dbReference type="GO" id="GO:0006260">
    <property type="term" value="P:DNA replication"/>
    <property type="evidence" value="ECO:0007669"/>
    <property type="project" value="UniProtKB-KW"/>
</dbReference>
<feature type="domain" description="Peptidase S24/S26A/S26B/S26C" evidence="13">
    <location>
        <begin position="80"/>
        <end position="193"/>
    </location>
</feature>
<dbReference type="InterPro" id="IPR036390">
    <property type="entry name" value="WH_DNA-bd_sf"/>
</dbReference>
<feature type="domain" description="HTH iclR-type" evidence="14">
    <location>
        <begin position="28"/>
        <end position="60"/>
    </location>
</feature>
<dbReference type="Gene3D" id="2.10.109.10">
    <property type="entry name" value="Umud Fragment, subunit A"/>
    <property type="match status" value="1"/>
</dbReference>
<keyword evidence="9" id="KW-0804">Transcription</keyword>
<evidence type="ECO:0000256" key="1">
    <source>
        <dbReference type="ARBA" id="ARBA00007484"/>
    </source>
</evidence>
<dbReference type="NCBIfam" id="TIGR00498">
    <property type="entry name" value="lexA"/>
    <property type="match status" value="1"/>
</dbReference>
<evidence type="ECO:0000256" key="8">
    <source>
        <dbReference type="ARBA" id="ARBA00023125"/>
    </source>
</evidence>
<evidence type="ECO:0000256" key="7">
    <source>
        <dbReference type="ARBA" id="ARBA00023015"/>
    </source>
</evidence>
<evidence type="ECO:0000256" key="6">
    <source>
        <dbReference type="ARBA" id="ARBA00022813"/>
    </source>
</evidence>
<evidence type="ECO:0000256" key="10">
    <source>
        <dbReference type="ARBA" id="ARBA00023204"/>
    </source>
</evidence>
<dbReference type="InterPro" id="IPR036286">
    <property type="entry name" value="LexA/Signal_pep-like_sf"/>
</dbReference>
<dbReference type="Proteomes" id="UP000236726">
    <property type="component" value="Unassembled WGS sequence"/>
</dbReference>
<keyword evidence="10" id="KW-0234">DNA repair</keyword>
<dbReference type="RefSeq" id="WP_103952142.1">
    <property type="nucleotide sequence ID" value="NZ_FNUL01000002.1"/>
</dbReference>
<evidence type="ECO:0000256" key="2">
    <source>
        <dbReference type="ARBA" id="ARBA00022491"/>
    </source>
</evidence>
<dbReference type="PRINTS" id="PR00726">
    <property type="entry name" value="LEXASERPTASE"/>
</dbReference>
<dbReference type="GO" id="GO:0009432">
    <property type="term" value="P:SOS response"/>
    <property type="evidence" value="ECO:0007669"/>
    <property type="project" value="UniProtKB-KW"/>
</dbReference>
<gene>
    <name evidence="15" type="ORF">SAMN05216537_10240</name>
</gene>
<dbReference type="PANTHER" id="PTHR33516:SF2">
    <property type="entry name" value="LEXA REPRESSOR-RELATED"/>
    <property type="match status" value="1"/>
</dbReference>
<dbReference type="InterPro" id="IPR006197">
    <property type="entry name" value="Peptidase_S24_LexA"/>
</dbReference>
<dbReference type="CDD" id="cd06529">
    <property type="entry name" value="S24_LexA-like"/>
    <property type="match status" value="1"/>
</dbReference>
<dbReference type="InterPro" id="IPR015927">
    <property type="entry name" value="Peptidase_S24_S26A/B/C"/>
</dbReference>
<keyword evidence="5 12" id="KW-0378">Hydrolase</keyword>
<keyword evidence="2" id="KW-0678">Repressor</keyword>
<evidence type="ECO:0000256" key="5">
    <source>
        <dbReference type="ARBA" id="ARBA00022801"/>
    </source>
</evidence>
<evidence type="ECO:0000313" key="16">
    <source>
        <dbReference type="Proteomes" id="UP000236726"/>
    </source>
</evidence>